<feature type="domain" description="Cohesin" evidence="3">
    <location>
        <begin position="194"/>
        <end position="302"/>
    </location>
</feature>
<feature type="region of interest" description="Disordered" evidence="1">
    <location>
        <begin position="74"/>
        <end position="133"/>
    </location>
</feature>
<keyword evidence="2" id="KW-1133">Transmembrane helix</keyword>
<feature type="transmembrane region" description="Helical" evidence="2">
    <location>
        <begin position="156"/>
        <end position="177"/>
    </location>
</feature>
<comment type="caution">
    <text evidence="4">The sequence shown here is derived from an EMBL/GenBank/DDBJ whole genome shotgun (WGS) entry which is preliminary data.</text>
</comment>
<dbReference type="EMBL" id="JBBMES010000013">
    <property type="protein sequence ID" value="MEQ2535691.1"/>
    <property type="molecule type" value="Genomic_DNA"/>
</dbReference>
<proteinExistence type="predicted"/>
<evidence type="ECO:0000313" key="5">
    <source>
        <dbReference type="Proteomes" id="UP001480973"/>
    </source>
</evidence>
<reference evidence="4 5" key="1">
    <citation type="submission" date="2024-03" db="EMBL/GenBank/DDBJ databases">
        <title>Human intestinal bacterial collection.</title>
        <authorList>
            <person name="Pauvert C."/>
            <person name="Hitch T.C.A."/>
            <person name="Clavel T."/>
        </authorList>
    </citation>
    <scope>NUCLEOTIDE SEQUENCE [LARGE SCALE GENOMIC DNA]</scope>
    <source>
        <strain evidence="4 5">CLA-JM-H10</strain>
    </source>
</reference>
<dbReference type="InterPro" id="IPR002102">
    <property type="entry name" value="Cohesin_dom"/>
</dbReference>
<dbReference type="Proteomes" id="UP001480973">
    <property type="component" value="Unassembled WGS sequence"/>
</dbReference>
<evidence type="ECO:0000259" key="3">
    <source>
        <dbReference type="Pfam" id="PF00963"/>
    </source>
</evidence>
<feature type="compositionally biased region" description="Polar residues" evidence="1">
    <location>
        <begin position="74"/>
        <end position="86"/>
    </location>
</feature>
<organism evidence="4 5">
    <name type="scientific">Lachnospira intestinalis</name>
    <dbReference type="NCBI Taxonomy" id="3133158"/>
    <lineage>
        <taxon>Bacteria</taxon>
        <taxon>Bacillati</taxon>
        <taxon>Bacillota</taxon>
        <taxon>Clostridia</taxon>
        <taxon>Lachnospirales</taxon>
        <taxon>Lachnospiraceae</taxon>
        <taxon>Lachnospira</taxon>
    </lineage>
</organism>
<dbReference type="SUPFAM" id="SSF49384">
    <property type="entry name" value="Carbohydrate-binding domain"/>
    <property type="match status" value="1"/>
</dbReference>
<dbReference type="Pfam" id="PF00963">
    <property type="entry name" value="Cohesin"/>
    <property type="match status" value="1"/>
</dbReference>
<dbReference type="InterPro" id="IPR008965">
    <property type="entry name" value="CBM2/CBM3_carb-bd_dom_sf"/>
</dbReference>
<evidence type="ECO:0000313" key="4">
    <source>
        <dbReference type="EMBL" id="MEQ2535691.1"/>
    </source>
</evidence>
<keyword evidence="5" id="KW-1185">Reference proteome</keyword>
<protein>
    <submittedName>
        <fullName evidence="4">Cohesin domain-containing protein</fullName>
    </submittedName>
</protein>
<name>A0ABV1GRF8_9FIRM</name>
<keyword evidence="2" id="KW-0812">Transmembrane</keyword>
<evidence type="ECO:0000256" key="1">
    <source>
        <dbReference type="SAM" id="MobiDB-lite"/>
    </source>
</evidence>
<accession>A0ABV1GRF8</accession>
<gene>
    <name evidence="4" type="ORF">WMO38_11240</name>
</gene>
<dbReference type="Gene3D" id="2.60.40.680">
    <property type="match status" value="1"/>
</dbReference>
<feature type="compositionally biased region" description="Basic and acidic residues" evidence="1">
    <location>
        <begin position="102"/>
        <end position="116"/>
    </location>
</feature>
<evidence type="ECO:0000256" key="2">
    <source>
        <dbReference type="SAM" id="Phobius"/>
    </source>
</evidence>
<sequence>MVSNPGIVGYAYAQAKDCKDAGTVFSITFKINRENEKELTYESVYIDEFDTCDSNLEDVNTDIKVQFSDKNAQNIQNKQNLQNTPEEQAGVKGQSDSINKSDSMDKSDSKNNETLKDMNSNSGKHESISKDINGTEENSVSLIEVNSSDTVKSTNIVIVIAAFLSLCLIATTVIVSIGNAFAGNAFAGDANVGELTVTSAQGCEGDTVKVMVSYNNNQGTSGFEFRMYYDPDVLELVKITLSEDVFIEDVVILGDKNANEKMTNFVSYAVAMAKENKKSGELYTVEFKIKDGAAIGKYTAVTES</sequence>
<keyword evidence="2" id="KW-0472">Membrane</keyword>